<evidence type="ECO:0000313" key="2">
    <source>
        <dbReference type="Proteomes" id="UP000760860"/>
    </source>
</evidence>
<dbReference type="AlphaFoldDB" id="A0A8T1GTX3"/>
<evidence type="ECO:0000313" key="1">
    <source>
        <dbReference type="EMBL" id="KAG3200117.1"/>
    </source>
</evidence>
<protein>
    <submittedName>
        <fullName evidence="1">Uncharacterized protein</fullName>
    </submittedName>
</protein>
<dbReference type="EMBL" id="RCMV01003050">
    <property type="protein sequence ID" value="KAG3200117.1"/>
    <property type="molecule type" value="Genomic_DNA"/>
</dbReference>
<dbReference type="Proteomes" id="UP000760860">
    <property type="component" value="Unassembled WGS sequence"/>
</dbReference>
<gene>
    <name evidence="1" type="ORF">PC129_g23925</name>
</gene>
<name>A0A8T1GTX3_9STRA</name>
<reference evidence="1" key="1">
    <citation type="submission" date="2018-05" db="EMBL/GenBank/DDBJ databases">
        <title>Effector identification in a new, highly contiguous assembly of the strawberry crown rot pathogen Phytophthora cactorum.</title>
        <authorList>
            <person name="Armitage A.D."/>
            <person name="Nellist C.F."/>
            <person name="Bates H."/>
            <person name="Vickerstaff R.J."/>
            <person name="Harrison R.J."/>
        </authorList>
    </citation>
    <scope>NUCLEOTIDE SEQUENCE</scope>
    <source>
        <strain evidence="1">P421</strain>
    </source>
</reference>
<proteinExistence type="predicted"/>
<organism evidence="1 2">
    <name type="scientific">Phytophthora cactorum</name>
    <dbReference type="NCBI Taxonomy" id="29920"/>
    <lineage>
        <taxon>Eukaryota</taxon>
        <taxon>Sar</taxon>
        <taxon>Stramenopiles</taxon>
        <taxon>Oomycota</taxon>
        <taxon>Peronosporomycetes</taxon>
        <taxon>Peronosporales</taxon>
        <taxon>Peronosporaceae</taxon>
        <taxon>Phytophthora</taxon>
    </lineage>
</organism>
<comment type="caution">
    <text evidence="1">The sequence shown here is derived from an EMBL/GenBank/DDBJ whole genome shotgun (WGS) entry which is preliminary data.</text>
</comment>
<sequence length="69" mass="7401">MWNLRSTIGLVDDGRFADERTIGWTPWTGTGMSDDGMVLRGSNPGVNVDTMTTPDRECVKGAAEVSLGV</sequence>
<accession>A0A8T1GTX3</accession>